<evidence type="ECO:0000256" key="5">
    <source>
        <dbReference type="RuleBase" id="RU361279"/>
    </source>
</evidence>
<dbReference type="PANTHER" id="PTHR23407:SF1">
    <property type="entry name" value="5-FORMYLTETRAHYDROFOLATE CYCLO-LIGASE"/>
    <property type="match status" value="1"/>
</dbReference>
<dbReference type="NCBIfam" id="TIGR02727">
    <property type="entry name" value="MTHFS_bact"/>
    <property type="match status" value="1"/>
</dbReference>
<dbReference type="Proteomes" id="UP000332515">
    <property type="component" value="Unassembled WGS sequence"/>
</dbReference>
<keyword evidence="6" id="KW-0436">Ligase</keyword>
<dbReference type="PANTHER" id="PTHR23407">
    <property type="entry name" value="ATPASE INHIBITOR/5-FORMYLTETRAHYDROFOLATE CYCLO-LIGASE"/>
    <property type="match status" value="1"/>
</dbReference>
<accession>A0A6A7Y1S9</accession>
<dbReference type="Pfam" id="PF01812">
    <property type="entry name" value="5-FTHF_cyc-lig"/>
    <property type="match status" value="1"/>
</dbReference>
<dbReference type="Gene3D" id="3.40.50.10420">
    <property type="entry name" value="NagB/RpiA/CoA transferase-like"/>
    <property type="match status" value="1"/>
</dbReference>
<dbReference type="InterPro" id="IPR037171">
    <property type="entry name" value="NagB/RpiA_transferase-like"/>
</dbReference>
<keyword evidence="7" id="KW-1185">Reference proteome</keyword>
<evidence type="ECO:0000313" key="6">
    <source>
        <dbReference type="EMBL" id="MQT12705.1"/>
    </source>
</evidence>
<dbReference type="InterPro" id="IPR024185">
    <property type="entry name" value="FTHF_cligase-like_sf"/>
</dbReference>
<dbReference type="GO" id="GO:0046872">
    <property type="term" value="F:metal ion binding"/>
    <property type="evidence" value="ECO:0007669"/>
    <property type="project" value="UniProtKB-KW"/>
</dbReference>
<evidence type="ECO:0000313" key="7">
    <source>
        <dbReference type="Proteomes" id="UP000332515"/>
    </source>
</evidence>
<dbReference type="GO" id="GO:0030272">
    <property type="term" value="F:5-formyltetrahydrofolate cyclo-ligase activity"/>
    <property type="evidence" value="ECO:0007669"/>
    <property type="project" value="UniProtKB-EC"/>
</dbReference>
<evidence type="ECO:0000256" key="4">
    <source>
        <dbReference type="PIRSR" id="PIRSR006806-1"/>
    </source>
</evidence>
<feature type="binding site" evidence="4">
    <location>
        <position position="68"/>
    </location>
    <ligand>
        <name>substrate</name>
    </ligand>
</feature>
<feature type="binding site" evidence="4">
    <location>
        <begin position="18"/>
        <end position="22"/>
    </location>
    <ligand>
        <name>ATP</name>
        <dbReference type="ChEBI" id="CHEBI:30616"/>
    </ligand>
</feature>
<dbReference type="GO" id="GO:0009396">
    <property type="term" value="P:folic acid-containing compound biosynthetic process"/>
    <property type="evidence" value="ECO:0007669"/>
    <property type="project" value="TreeGrafter"/>
</dbReference>
<keyword evidence="3 4" id="KW-0067">ATP-binding</keyword>
<name>A0A6A7Y1S9_9HYPH</name>
<reference evidence="6 7" key="1">
    <citation type="submission" date="2019-09" db="EMBL/GenBank/DDBJ databases">
        <title>Segnochrobactrum spirostomi gen. nov., sp. nov., isolated from the ciliate Spirostomum cf. yagiui and description of a novel family, Segnochrobactraceae fam. nov. within the order Rhizobiales of the class Alphaproteobacteria.</title>
        <authorList>
            <person name="Akter S."/>
            <person name="Shazib S.U.A."/>
            <person name="Shin M.K."/>
        </authorList>
    </citation>
    <scope>NUCLEOTIDE SEQUENCE [LARGE SCALE GENOMIC DNA]</scope>
    <source>
        <strain evidence="6 7">Sp-1</strain>
    </source>
</reference>
<dbReference type="RefSeq" id="WP_153479938.1">
    <property type="nucleotide sequence ID" value="NZ_VWNA01000001.1"/>
</dbReference>
<dbReference type="EC" id="6.3.3.2" evidence="5"/>
<dbReference type="GO" id="GO:0035999">
    <property type="term" value="P:tetrahydrofolate interconversion"/>
    <property type="evidence" value="ECO:0007669"/>
    <property type="project" value="TreeGrafter"/>
</dbReference>
<evidence type="ECO:0000256" key="3">
    <source>
        <dbReference type="ARBA" id="ARBA00022840"/>
    </source>
</evidence>
<keyword evidence="5" id="KW-0479">Metal-binding</keyword>
<comment type="similarity">
    <text evidence="1 5">Belongs to the 5-formyltetrahydrofolate cyclo-ligase family.</text>
</comment>
<dbReference type="InterPro" id="IPR002698">
    <property type="entry name" value="FTHF_cligase"/>
</dbReference>
<comment type="cofactor">
    <cofactor evidence="5">
        <name>Mg(2+)</name>
        <dbReference type="ChEBI" id="CHEBI:18420"/>
    </cofactor>
</comment>
<dbReference type="PIRSF" id="PIRSF006806">
    <property type="entry name" value="FTHF_cligase"/>
    <property type="match status" value="1"/>
</dbReference>
<proteinExistence type="inferred from homology"/>
<protein>
    <recommendedName>
        <fullName evidence="5">5-formyltetrahydrofolate cyclo-ligase</fullName>
        <ecNumber evidence="5">6.3.3.2</ecNumber>
    </recommendedName>
</protein>
<evidence type="ECO:0000256" key="1">
    <source>
        <dbReference type="ARBA" id="ARBA00010638"/>
    </source>
</evidence>
<gene>
    <name evidence="6" type="ORF">F0357_08570</name>
</gene>
<keyword evidence="2 4" id="KW-0547">Nucleotide-binding</keyword>
<organism evidence="6 7">
    <name type="scientific">Segnochrobactrum spirostomi</name>
    <dbReference type="NCBI Taxonomy" id="2608987"/>
    <lineage>
        <taxon>Bacteria</taxon>
        <taxon>Pseudomonadati</taxon>
        <taxon>Pseudomonadota</taxon>
        <taxon>Alphaproteobacteria</taxon>
        <taxon>Hyphomicrobiales</taxon>
        <taxon>Segnochrobactraceae</taxon>
        <taxon>Segnochrobactrum</taxon>
    </lineage>
</organism>
<sequence length="203" mass="21206">MPDPDRFPPRDPAIVATKDALRREALARRAALEPEARARAAAVLAAMADRLPVAAGAIVSGFHAIRGEIDVGPLLAGLAARGHPLALPALVGADDMVFRAWTPGAALVAGTFGLREPPVDAPERDPALLLVPLAAFDAAGNRIGYGRGYYDRALARLDAGPARPTAVGVAFATQEVAAIPAEPHDRPLDFILTETGLHAFPRL</sequence>
<feature type="binding site" evidence="4">
    <location>
        <begin position="142"/>
        <end position="150"/>
    </location>
    <ligand>
        <name>ATP</name>
        <dbReference type="ChEBI" id="CHEBI:30616"/>
    </ligand>
</feature>
<dbReference type="SUPFAM" id="SSF100950">
    <property type="entry name" value="NagB/RpiA/CoA transferase-like"/>
    <property type="match status" value="1"/>
</dbReference>
<evidence type="ECO:0000256" key="2">
    <source>
        <dbReference type="ARBA" id="ARBA00022741"/>
    </source>
</evidence>
<keyword evidence="5" id="KW-0460">Magnesium</keyword>
<comment type="catalytic activity">
    <reaction evidence="5">
        <text>(6S)-5-formyl-5,6,7,8-tetrahydrofolate + ATP = (6R)-5,10-methenyltetrahydrofolate + ADP + phosphate</text>
        <dbReference type="Rhea" id="RHEA:10488"/>
        <dbReference type="ChEBI" id="CHEBI:30616"/>
        <dbReference type="ChEBI" id="CHEBI:43474"/>
        <dbReference type="ChEBI" id="CHEBI:57455"/>
        <dbReference type="ChEBI" id="CHEBI:57457"/>
        <dbReference type="ChEBI" id="CHEBI:456216"/>
        <dbReference type="EC" id="6.3.3.2"/>
    </reaction>
</comment>
<dbReference type="GO" id="GO:0005524">
    <property type="term" value="F:ATP binding"/>
    <property type="evidence" value="ECO:0007669"/>
    <property type="project" value="UniProtKB-KW"/>
</dbReference>
<dbReference type="AlphaFoldDB" id="A0A6A7Y1S9"/>
<comment type="caution">
    <text evidence="6">The sequence shown here is derived from an EMBL/GenBank/DDBJ whole genome shotgun (WGS) entry which is preliminary data.</text>
</comment>
<dbReference type="EMBL" id="VWNA01000001">
    <property type="protein sequence ID" value="MQT12705.1"/>
    <property type="molecule type" value="Genomic_DNA"/>
</dbReference>